<dbReference type="InterPro" id="IPR011250">
    <property type="entry name" value="OMP/PagP_B-barrel"/>
</dbReference>
<evidence type="ECO:0000259" key="2">
    <source>
        <dbReference type="Pfam" id="PF13505"/>
    </source>
</evidence>
<gene>
    <name evidence="3" type="ORF">ENJ65_00400</name>
</gene>
<feature type="domain" description="Outer membrane protein beta-barrel" evidence="2">
    <location>
        <begin position="53"/>
        <end position="175"/>
    </location>
</feature>
<feature type="non-terminal residue" evidence="3">
    <location>
        <position position="1"/>
    </location>
</feature>
<dbReference type="AlphaFoldDB" id="A0A832J2G4"/>
<name>A0A832J2G4_9GAMM</name>
<evidence type="ECO:0000256" key="1">
    <source>
        <dbReference type="ARBA" id="ARBA00022729"/>
    </source>
</evidence>
<dbReference type="Proteomes" id="UP000885832">
    <property type="component" value="Unassembled WGS sequence"/>
</dbReference>
<evidence type="ECO:0000313" key="3">
    <source>
        <dbReference type="EMBL" id="HHJ80072.1"/>
    </source>
</evidence>
<comment type="caution">
    <text evidence="3">The sequence shown here is derived from an EMBL/GenBank/DDBJ whole genome shotgun (WGS) entry which is preliminary data.</text>
</comment>
<dbReference type="Pfam" id="PF13505">
    <property type="entry name" value="OMP_b-brl"/>
    <property type="match status" value="1"/>
</dbReference>
<dbReference type="EMBL" id="DRNF01000027">
    <property type="protein sequence ID" value="HHJ80072.1"/>
    <property type="molecule type" value="Genomic_DNA"/>
</dbReference>
<accession>A0A832J2G4</accession>
<sequence length="180" mass="19154">GLGSLFLGLSSTAMAGEGEWDWFPVMGDDYVMEPTASVIVGNQSFDDGGSDSVMGIELSFNCPMLKPPTNKIRQQVSMTKYDDSGVEVTSIELNPHYLVEMSPGLLVGGGPGLGYVAVDTRAGDDNLLTFQLGASVHYNVNETFFLGGDARYQIAGDADLAGTDVNMNNWRVGLKAGVNF</sequence>
<organism evidence="3">
    <name type="scientific">Candidatus Tenderia electrophaga</name>
    <dbReference type="NCBI Taxonomy" id="1748243"/>
    <lineage>
        <taxon>Bacteria</taxon>
        <taxon>Pseudomonadati</taxon>
        <taxon>Pseudomonadota</taxon>
        <taxon>Gammaproteobacteria</taxon>
        <taxon>Candidatus Tenderiales</taxon>
        <taxon>Candidatus Tenderiaceae</taxon>
        <taxon>Candidatus Tenderia</taxon>
    </lineage>
</organism>
<dbReference type="InterPro" id="IPR027385">
    <property type="entry name" value="Beta-barrel_OMP"/>
</dbReference>
<reference evidence="3" key="1">
    <citation type="journal article" date="2020" name="mSystems">
        <title>Genome- and Community-Level Interaction Insights into Carbon Utilization and Element Cycling Functions of Hydrothermarchaeota in Hydrothermal Sediment.</title>
        <authorList>
            <person name="Zhou Z."/>
            <person name="Liu Y."/>
            <person name="Xu W."/>
            <person name="Pan J."/>
            <person name="Luo Z.H."/>
            <person name="Li M."/>
        </authorList>
    </citation>
    <scope>NUCLEOTIDE SEQUENCE [LARGE SCALE GENOMIC DNA]</scope>
    <source>
        <strain evidence="3">HyVt-505</strain>
    </source>
</reference>
<protein>
    <recommendedName>
        <fullName evidence="2">Outer membrane protein beta-barrel domain-containing protein</fullName>
    </recommendedName>
</protein>
<dbReference type="Gene3D" id="2.40.160.20">
    <property type="match status" value="1"/>
</dbReference>
<proteinExistence type="predicted"/>
<dbReference type="SUPFAM" id="SSF56925">
    <property type="entry name" value="OMPA-like"/>
    <property type="match status" value="1"/>
</dbReference>
<keyword evidence="1" id="KW-0732">Signal</keyword>